<dbReference type="GO" id="GO:0004803">
    <property type="term" value="F:transposase activity"/>
    <property type="evidence" value="ECO:0007669"/>
    <property type="project" value="InterPro"/>
</dbReference>
<evidence type="ECO:0000313" key="2">
    <source>
        <dbReference type="EMBL" id="WAG63282.1"/>
    </source>
</evidence>
<dbReference type="AlphaFoldDB" id="A0AA47EN79"/>
<protein>
    <submittedName>
        <fullName evidence="2">Transposase</fullName>
    </submittedName>
</protein>
<feature type="domain" description="Tn3 transposase DDE" evidence="1">
    <location>
        <begin position="8"/>
        <end position="37"/>
    </location>
</feature>
<gene>
    <name evidence="2" type="ORF">LL038_24915</name>
</gene>
<dbReference type="Pfam" id="PF01526">
    <property type="entry name" value="DDE_Tnp_Tn3"/>
    <property type="match status" value="1"/>
</dbReference>
<dbReference type="EMBL" id="CP086240">
    <property type="protein sequence ID" value="WAG63282.1"/>
    <property type="molecule type" value="Genomic_DNA"/>
</dbReference>
<dbReference type="InterPro" id="IPR002513">
    <property type="entry name" value="Tn3_Tnp_DDE_dom"/>
</dbReference>
<proteinExistence type="predicted"/>
<reference evidence="2" key="1">
    <citation type="submission" date="2021-11" db="EMBL/GenBank/DDBJ databases">
        <title>Clostridia strains as spoilage organisms.</title>
        <authorList>
            <person name="Wambui J."/>
            <person name="Stevens M.J.A."/>
            <person name="Stephan R."/>
        </authorList>
    </citation>
    <scope>NUCLEOTIDE SEQUENCE</scope>
    <source>
        <strain evidence="2">CF009</strain>
        <plasmid evidence="2">pCF009-a</plasmid>
    </source>
</reference>
<evidence type="ECO:0000259" key="1">
    <source>
        <dbReference type="Pfam" id="PF01526"/>
    </source>
</evidence>
<keyword evidence="2" id="KW-0614">Plasmid</keyword>
<organism evidence="2 3">
    <name type="scientific">Clostridium estertheticum</name>
    <dbReference type="NCBI Taxonomy" id="238834"/>
    <lineage>
        <taxon>Bacteria</taxon>
        <taxon>Bacillati</taxon>
        <taxon>Bacillota</taxon>
        <taxon>Clostridia</taxon>
        <taxon>Eubacteriales</taxon>
        <taxon>Clostridiaceae</taxon>
        <taxon>Clostridium</taxon>
    </lineage>
</organism>
<sequence>MLLRVEKFGLRHLLGFRFAPRIRDISELTLYSFNNPNK</sequence>
<name>A0AA47EN79_9CLOT</name>
<evidence type="ECO:0000313" key="3">
    <source>
        <dbReference type="Proteomes" id="UP001164733"/>
    </source>
</evidence>
<dbReference type="GO" id="GO:0006313">
    <property type="term" value="P:DNA transposition"/>
    <property type="evidence" value="ECO:0007669"/>
    <property type="project" value="InterPro"/>
</dbReference>
<dbReference type="Proteomes" id="UP001164733">
    <property type="component" value="Plasmid pCF009-a"/>
</dbReference>
<accession>A0AA47EN79</accession>
<geneLocation type="plasmid" evidence="2 3">
    <name>pCF009-a</name>
</geneLocation>